<dbReference type="SUPFAM" id="SSF143100">
    <property type="entry name" value="TTHA1013/TTHA0281-like"/>
    <property type="match status" value="1"/>
</dbReference>
<reference evidence="1 2" key="1">
    <citation type="submission" date="2018-07" db="EMBL/GenBank/DDBJ databases">
        <title>Genomic Encyclopedia of Type Strains, Phase IV (KMG-IV): sequencing the most valuable type-strain genomes for metagenomic binning, comparative biology and taxonomic classification.</title>
        <authorList>
            <person name="Goeker M."/>
        </authorList>
    </citation>
    <scope>NUCLEOTIDE SEQUENCE [LARGE SCALE GENOMIC DNA]</scope>
    <source>
        <strain evidence="1 2">DSM 7466</strain>
    </source>
</reference>
<accession>A0A371NET3</accession>
<dbReference type="InterPro" id="IPR035069">
    <property type="entry name" value="TTHA1013/TTHA0281-like"/>
</dbReference>
<organism evidence="1 2">
    <name type="scientific">Methanothermobacter defluvii</name>
    <dbReference type="NCBI Taxonomy" id="49339"/>
    <lineage>
        <taxon>Archaea</taxon>
        <taxon>Methanobacteriati</taxon>
        <taxon>Methanobacteriota</taxon>
        <taxon>Methanomada group</taxon>
        <taxon>Methanobacteria</taxon>
        <taxon>Methanobacteriales</taxon>
        <taxon>Methanobacteriaceae</taxon>
        <taxon>Methanothermobacter</taxon>
    </lineage>
</organism>
<sequence>MAMYKLELPISIEREGNWFIAICEPFNVVSQGKSEESAVENLKEALELFLNDEDVLRQYSTEIKKFVVPKKEQYVSVEIHDWEDTAPIRSGSL</sequence>
<protein>
    <submittedName>
        <fullName evidence="1">Putative RNase H-like HicB family nuclease</fullName>
    </submittedName>
</protein>
<evidence type="ECO:0000313" key="2">
    <source>
        <dbReference type="Proteomes" id="UP000256864"/>
    </source>
</evidence>
<keyword evidence="2" id="KW-1185">Reference proteome</keyword>
<evidence type="ECO:0000313" key="1">
    <source>
        <dbReference type="EMBL" id="REE28999.1"/>
    </source>
</evidence>
<proteinExistence type="predicted"/>
<gene>
    <name evidence="1" type="ORF">C7452_1032</name>
</gene>
<dbReference type="EMBL" id="QREL01000001">
    <property type="protein sequence ID" value="REE28999.1"/>
    <property type="molecule type" value="Genomic_DNA"/>
</dbReference>
<name>A0A371NET3_9EURY</name>
<dbReference type="AlphaFoldDB" id="A0A371NET3"/>
<dbReference type="Gene3D" id="3.30.160.250">
    <property type="match status" value="1"/>
</dbReference>
<dbReference type="Proteomes" id="UP000256864">
    <property type="component" value="Unassembled WGS sequence"/>
</dbReference>
<comment type="caution">
    <text evidence="1">The sequence shown here is derived from an EMBL/GenBank/DDBJ whole genome shotgun (WGS) entry which is preliminary data.</text>
</comment>